<accession>A0A2S7XHG2</accession>
<evidence type="ECO:0000256" key="1">
    <source>
        <dbReference type="ARBA" id="ARBA00022723"/>
    </source>
</evidence>
<feature type="zinc finger region" description="dksA C4-type" evidence="4">
    <location>
        <begin position="38"/>
        <end position="62"/>
    </location>
</feature>
<sequence>MDALDQASELDMRLCAAYVGEQVAKNKRHSHHESLPHCLECGDEIPKARQDAQQGCEYCVTCQELDDKGKL</sequence>
<dbReference type="GO" id="GO:1900378">
    <property type="term" value="P:positive regulation of secondary metabolite biosynthetic process"/>
    <property type="evidence" value="ECO:0007669"/>
    <property type="project" value="TreeGrafter"/>
</dbReference>
<evidence type="ECO:0000313" key="7">
    <source>
        <dbReference type="EMBL" id="PQJ93149.1"/>
    </source>
</evidence>
<feature type="domain" description="Zinc finger DksA/TraR C4-type" evidence="5">
    <location>
        <begin position="35"/>
        <end position="64"/>
    </location>
</feature>
<dbReference type="Proteomes" id="UP001156660">
    <property type="component" value="Unassembled WGS sequence"/>
</dbReference>
<evidence type="ECO:0000313" key="9">
    <source>
        <dbReference type="Proteomes" id="UP001156660"/>
    </source>
</evidence>
<reference evidence="7 8" key="2">
    <citation type="submission" date="2016-12" db="EMBL/GenBank/DDBJ databases">
        <title>Diversity of luminous bacteria.</title>
        <authorList>
            <person name="Yoshizawa S."/>
            <person name="Kogure K."/>
        </authorList>
    </citation>
    <scope>NUCLEOTIDE SEQUENCE [LARGE SCALE GENOMIC DNA]</scope>
    <source>
        <strain evidence="7 8">NBRC 105001</strain>
    </source>
</reference>
<dbReference type="PANTHER" id="PTHR38777">
    <property type="entry name" value="FELS-2 PROPHAGE PROTEIN"/>
    <property type="match status" value="1"/>
</dbReference>
<dbReference type="SUPFAM" id="SSF57716">
    <property type="entry name" value="Glucocorticoid receptor-like (DNA-binding domain)"/>
    <property type="match status" value="1"/>
</dbReference>
<dbReference type="InterPro" id="IPR000962">
    <property type="entry name" value="Znf_DskA_TraR"/>
</dbReference>
<keyword evidence="3" id="KW-0862">Zinc</keyword>
<dbReference type="RefSeq" id="WP_061014017.1">
    <property type="nucleotide sequence ID" value="NZ_BSOU01000007.1"/>
</dbReference>
<dbReference type="AlphaFoldDB" id="A0A2S7XHG2"/>
<protein>
    <recommendedName>
        <fullName evidence="5">Zinc finger DksA/TraR C4-type domain-containing protein</fullName>
    </recommendedName>
</protein>
<reference evidence="6" key="1">
    <citation type="journal article" date="2014" name="Int. J. Syst. Evol. Microbiol.">
        <title>Complete genome of a new Firmicutes species belonging to the dominant human colonic microbiota ('Ruminococcus bicirculans') reveals two chromosomes and a selective capacity to utilize plant glucans.</title>
        <authorList>
            <consortium name="NISC Comparative Sequencing Program"/>
            <person name="Wegmann U."/>
            <person name="Louis P."/>
            <person name="Goesmann A."/>
            <person name="Henrissat B."/>
            <person name="Duncan S.H."/>
            <person name="Flint H.J."/>
        </authorList>
    </citation>
    <scope>NUCLEOTIDE SEQUENCE</scope>
    <source>
        <strain evidence="6">NBRC 105001</strain>
    </source>
</reference>
<dbReference type="EMBL" id="BSOU01000007">
    <property type="protein sequence ID" value="GLR75985.1"/>
    <property type="molecule type" value="Genomic_DNA"/>
</dbReference>
<dbReference type="GO" id="GO:0008270">
    <property type="term" value="F:zinc ion binding"/>
    <property type="evidence" value="ECO:0007669"/>
    <property type="project" value="UniProtKB-KW"/>
</dbReference>
<dbReference type="PANTHER" id="PTHR38777:SF1">
    <property type="entry name" value="DNAK SUPPRESSOR PROTEIN"/>
    <property type="match status" value="1"/>
</dbReference>
<organism evidence="7 8">
    <name type="scientific">Aliivibrio sifiae</name>
    <dbReference type="NCBI Taxonomy" id="566293"/>
    <lineage>
        <taxon>Bacteria</taxon>
        <taxon>Pseudomonadati</taxon>
        <taxon>Pseudomonadota</taxon>
        <taxon>Gammaproteobacteria</taxon>
        <taxon>Vibrionales</taxon>
        <taxon>Vibrionaceae</taxon>
        <taxon>Aliivibrio</taxon>
    </lineage>
</organism>
<evidence type="ECO:0000313" key="8">
    <source>
        <dbReference type="Proteomes" id="UP000239273"/>
    </source>
</evidence>
<dbReference type="PROSITE" id="PS51128">
    <property type="entry name" value="ZF_DKSA_2"/>
    <property type="match status" value="1"/>
</dbReference>
<evidence type="ECO:0000256" key="4">
    <source>
        <dbReference type="PROSITE-ProRule" id="PRU00510"/>
    </source>
</evidence>
<evidence type="ECO:0000256" key="2">
    <source>
        <dbReference type="ARBA" id="ARBA00022771"/>
    </source>
</evidence>
<dbReference type="Pfam" id="PF01258">
    <property type="entry name" value="zf-dskA_traR"/>
    <property type="match status" value="1"/>
</dbReference>
<dbReference type="EMBL" id="MSCP01000001">
    <property type="protein sequence ID" value="PQJ93149.1"/>
    <property type="molecule type" value="Genomic_DNA"/>
</dbReference>
<keyword evidence="9" id="KW-1185">Reference proteome</keyword>
<evidence type="ECO:0000256" key="3">
    <source>
        <dbReference type="ARBA" id="ARBA00022833"/>
    </source>
</evidence>
<dbReference type="OrthoDB" id="962301at2"/>
<keyword evidence="2" id="KW-0863">Zinc-finger</keyword>
<reference evidence="9" key="3">
    <citation type="journal article" date="2019" name="Int. J. Syst. Evol. Microbiol.">
        <title>The Global Catalogue of Microorganisms (GCM) 10K type strain sequencing project: providing services to taxonomists for standard genome sequencing and annotation.</title>
        <authorList>
            <consortium name="The Broad Institute Genomics Platform"/>
            <consortium name="The Broad Institute Genome Sequencing Center for Infectious Disease"/>
            <person name="Wu L."/>
            <person name="Ma J."/>
        </authorList>
    </citation>
    <scope>NUCLEOTIDE SEQUENCE [LARGE SCALE GENOMIC DNA]</scope>
    <source>
        <strain evidence="9">NBRC 105001</strain>
    </source>
</reference>
<dbReference type="Proteomes" id="UP000239273">
    <property type="component" value="Unassembled WGS sequence"/>
</dbReference>
<evidence type="ECO:0000313" key="6">
    <source>
        <dbReference type="EMBL" id="GLR75985.1"/>
    </source>
</evidence>
<proteinExistence type="predicted"/>
<keyword evidence="1" id="KW-0479">Metal-binding</keyword>
<comment type="caution">
    <text evidence="7">The sequence shown here is derived from an EMBL/GenBank/DDBJ whole genome shotgun (WGS) entry which is preliminary data.</text>
</comment>
<gene>
    <name evidence="7" type="ORF">BTO23_03375</name>
    <name evidence="6" type="ORF">GCM10007855_28590</name>
</gene>
<reference evidence="6" key="4">
    <citation type="submission" date="2023-01" db="EMBL/GenBank/DDBJ databases">
        <title>Draft genome sequence of Aliivibrio sifiae strain NBRC 105001.</title>
        <authorList>
            <person name="Sun Q."/>
            <person name="Mori K."/>
        </authorList>
    </citation>
    <scope>NUCLEOTIDE SEQUENCE</scope>
    <source>
        <strain evidence="6">NBRC 105001</strain>
    </source>
</reference>
<name>A0A2S7XHG2_9GAMM</name>
<evidence type="ECO:0000259" key="5">
    <source>
        <dbReference type="Pfam" id="PF01258"/>
    </source>
</evidence>